<evidence type="ECO:0000256" key="15">
    <source>
        <dbReference type="ARBA" id="ARBA00023273"/>
    </source>
</evidence>
<dbReference type="Proteomes" id="UP001497497">
    <property type="component" value="Unassembled WGS sequence"/>
</dbReference>
<keyword evidence="4 17" id="KW-0812">Transmembrane</keyword>
<dbReference type="AlphaFoldDB" id="A0AAV2GYH1"/>
<evidence type="ECO:0000256" key="6">
    <source>
        <dbReference type="ARBA" id="ARBA00022989"/>
    </source>
</evidence>
<keyword evidence="14" id="KW-0628">Postsynaptic cell membrane</keyword>
<evidence type="ECO:0000313" key="20">
    <source>
        <dbReference type="EMBL" id="CAL1526403.1"/>
    </source>
</evidence>
<keyword evidence="15" id="KW-0966">Cell projection</keyword>
<keyword evidence="8" id="KW-0297">G-protein coupled receptor</keyword>
<evidence type="ECO:0000256" key="10">
    <source>
        <dbReference type="ARBA" id="ARBA00023157"/>
    </source>
</evidence>
<feature type="chain" id="PRO_5043662717" description="G-protein coupled receptors family 3 profile domain-containing protein" evidence="18">
    <location>
        <begin position="39"/>
        <end position="720"/>
    </location>
</feature>
<evidence type="ECO:0000256" key="13">
    <source>
        <dbReference type="ARBA" id="ARBA00023224"/>
    </source>
</evidence>
<evidence type="ECO:0000256" key="16">
    <source>
        <dbReference type="ARBA" id="ARBA00034104"/>
    </source>
</evidence>
<dbReference type="PANTHER" id="PTHR32546:SF29">
    <property type="entry name" value="G-PROTEIN COUPLED RECEPTORS FAMILY 3 PROFILE DOMAIN-CONTAINING PROTEIN"/>
    <property type="match status" value="1"/>
</dbReference>
<dbReference type="Gene3D" id="3.30.450.20">
    <property type="entry name" value="PAS domain"/>
    <property type="match status" value="1"/>
</dbReference>
<feature type="domain" description="G-protein coupled receptors family 3 profile" evidence="19">
    <location>
        <begin position="379"/>
        <end position="626"/>
    </location>
</feature>
<evidence type="ECO:0000256" key="12">
    <source>
        <dbReference type="ARBA" id="ARBA00023180"/>
    </source>
</evidence>
<evidence type="ECO:0000256" key="9">
    <source>
        <dbReference type="ARBA" id="ARBA00023136"/>
    </source>
</evidence>
<feature type="transmembrane region" description="Helical" evidence="17">
    <location>
        <begin position="416"/>
        <end position="436"/>
    </location>
</feature>
<evidence type="ECO:0000256" key="11">
    <source>
        <dbReference type="ARBA" id="ARBA00023170"/>
    </source>
</evidence>
<keyword evidence="9 17" id="KW-0472">Membrane</keyword>
<dbReference type="InterPro" id="IPR054714">
    <property type="entry name" value="GPR158_179_extracellular"/>
</dbReference>
<dbReference type="CDD" id="cd00054">
    <property type="entry name" value="EGF_CA"/>
    <property type="match status" value="1"/>
</dbReference>
<reference evidence="20 21" key="1">
    <citation type="submission" date="2024-04" db="EMBL/GenBank/DDBJ databases">
        <authorList>
            <consortium name="Genoscope - CEA"/>
            <person name="William W."/>
        </authorList>
    </citation>
    <scope>NUCLEOTIDE SEQUENCE [LARGE SCALE GENOMIC DNA]</scope>
</reference>
<evidence type="ECO:0000313" key="21">
    <source>
        <dbReference type="Proteomes" id="UP001497497"/>
    </source>
</evidence>
<keyword evidence="6 17" id="KW-1133">Transmembrane helix</keyword>
<dbReference type="Pfam" id="PF00003">
    <property type="entry name" value="7tm_3"/>
    <property type="match status" value="1"/>
</dbReference>
<dbReference type="InterPro" id="IPR017978">
    <property type="entry name" value="GPCR_3_C"/>
</dbReference>
<name>A0AAV2GYH1_LYMST</name>
<keyword evidence="7" id="KW-0770">Synapse</keyword>
<comment type="similarity">
    <text evidence="2">Belongs to the G-protein coupled receptor 3 family.</text>
</comment>
<evidence type="ECO:0000256" key="4">
    <source>
        <dbReference type="ARBA" id="ARBA00022692"/>
    </source>
</evidence>
<feature type="transmembrane region" description="Helical" evidence="17">
    <location>
        <begin position="448"/>
        <end position="467"/>
    </location>
</feature>
<dbReference type="GO" id="GO:0043005">
    <property type="term" value="C:neuron projection"/>
    <property type="evidence" value="ECO:0007669"/>
    <property type="project" value="UniProtKB-SubCell"/>
</dbReference>
<evidence type="ECO:0000256" key="5">
    <source>
        <dbReference type="ARBA" id="ARBA00022729"/>
    </source>
</evidence>
<dbReference type="InterPro" id="IPR043458">
    <property type="entry name" value="GPR158/179"/>
</dbReference>
<accession>A0AAV2GYH1</accession>
<feature type="transmembrane region" description="Helical" evidence="17">
    <location>
        <begin position="377"/>
        <end position="404"/>
    </location>
</feature>
<protein>
    <recommendedName>
        <fullName evidence="19">G-protein coupled receptors family 3 profile domain-containing protein</fullName>
    </recommendedName>
</protein>
<feature type="transmembrane region" description="Helical" evidence="17">
    <location>
        <begin position="536"/>
        <end position="556"/>
    </location>
</feature>
<dbReference type="PRINTS" id="PR01176">
    <property type="entry name" value="GABABRECEPTR"/>
</dbReference>
<dbReference type="GO" id="GO:0045211">
    <property type="term" value="C:postsynaptic membrane"/>
    <property type="evidence" value="ECO:0007669"/>
    <property type="project" value="UniProtKB-SubCell"/>
</dbReference>
<organism evidence="20 21">
    <name type="scientific">Lymnaea stagnalis</name>
    <name type="common">Great pond snail</name>
    <name type="synonym">Helix stagnalis</name>
    <dbReference type="NCBI Taxonomy" id="6523"/>
    <lineage>
        <taxon>Eukaryota</taxon>
        <taxon>Metazoa</taxon>
        <taxon>Spiralia</taxon>
        <taxon>Lophotrochozoa</taxon>
        <taxon>Mollusca</taxon>
        <taxon>Gastropoda</taxon>
        <taxon>Heterobranchia</taxon>
        <taxon>Euthyneura</taxon>
        <taxon>Panpulmonata</taxon>
        <taxon>Hygrophila</taxon>
        <taxon>Lymnaeoidea</taxon>
        <taxon>Lymnaeidae</taxon>
        <taxon>Lymnaea</taxon>
    </lineage>
</organism>
<feature type="transmembrane region" description="Helical" evidence="17">
    <location>
        <begin position="598"/>
        <end position="620"/>
    </location>
</feature>
<gene>
    <name evidence="20" type="ORF">GSLYS_00000580001</name>
</gene>
<dbReference type="EMBL" id="CAXITT010000005">
    <property type="protein sequence ID" value="CAL1526403.1"/>
    <property type="molecule type" value="Genomic_DNA"/>
</dbReference>
<keyword evidence="21" id="KW-1185">Reference proteome</keyword>
<evidence type="ECO:0000256" key="14">
    <source>
        <dbReference type="ARBA" id="ARBA00023257"/>
    </source>
</evidence>
<dbReference type="PROSITE" id="PS50259">
    <property type="entry name" value="G_PROTEIN_RECEP_F3_4"/>
    <property type="match status" value="1"/>
</dbReference>
<evidence type="ECO:0000256" key="18">
    <source>
        <dbReference type="SAM" id="SignalP"/>
    </source>
</evidence>
<feature type="transmembrane region" description="Helical" evidence="17">
    <location>
        <begin position="568"/>
        <end position="592"/>
    </location>
</feature>
<dbReference type="PANTHER" id="PTHR32546">
    <property type="entry name" value="G-PROTEIN COUPLED RECEPTOR 158-RELATED"/>
    <property type="match status" value="1"/>
</dbReference>
<dbReference type="CDD" id="cd15293">
    <property type="entry name" value="7tmC_GPR158-like"/>
    <property type="match status" value="1"/>
</dbReference>
<evidence type="ECO:0000256" key="1">
    <source>
        <dbReference type="ARBA" id="ARBA00004487"/>
    </source>
</evidence>
<evidence type="ECO:0000256" key="2">
    <source>
        <dbReference type="ARBA" id="ARBA00007242"/>
    </source>
</evidence>
<dbReference type="Pfam" id="PF22673">
    <property type="entry name" value="MCP-like_PDC_1"/>
    <property type="match status" value="1"/>
</dbReference>
<evidence type="ECO:0000256" key="8">
    <source>
        <dbReference type="ARBA" id="ARBA00023040"/>
    </source>
</evidence>
<evidence type="ECO:0000256" key="3">
    <source>
        <dbReference type="ARBA" id="ARBA00022475"/>
    </source>
</evidence>
<keyword evidence="5 18" id="KW-0732">Signal</keyword>
<comment type="subcellular location">
    <subcellularLocation>
        <location evidence="1">Cell projection</location>
        <location evidence="1">Neuron projection</location>
    </subcellularLocation>
    <subcellularLocation>
        <location evidence="16">Postsynaptic cell membrane</location>
        <topology evidence="16">Multi-pass membrane protein</topology>
    </subcellularLocation>
</comment>
<keyword evidence="13" id="KW-0807">Transducer</keyword>
<keyword evidence="3" id="KW-1003">Cell membrane</keyword>
<keyword evidence="10" id="KW-1015">Disulfide bond</keyword>
<sequence>MGFNYSKISTCLASSRAPTTSSITFLLLMMLTSDQINAIFTAKDPKYDKSPGQVNAVQIALGYVKAVETSKCTGGTGEVLQLKFDHTPWIQYTEPAIRTANLLNGILALDGNLSRIKDDMFYAMVRNNVHGKSLVYGSAIAVEPNLIPGKTKFCPYAYINHTRSTVTAIDIAIHYDYQTNTTEWYRGVALKNRSAVVVAQDVIRRNDTEKQLIQQPGAVYEDGYWTNPYFDCGGGDIWMSTYSSPILYRKNGTLVFGGVATIDIELTNIDINQCDLGRNESAKALDIFRGTHSCQPTTVCVPLNQGFKAGSYICQCQDGYYFPNMSATVKAFRGIDIETYIRSSNISTVTGKYQCIQCSRGCDTCDDSTPCMYQINFIVQSLITIIISVLIVGCVVIAVIVFKYRKQLVMKTASPIFLLLMCAGAVLMCGSVFTLYGEVSSLSCTIQIWPFHLGFIVMYGALILKTWRISLIFKSGGAKTRINLPDKALLQRMLPLVALVAVYLTVWTAIDPPVAYTVKSSHGLKFFVCSMTWWKYSFYGVEAFLLLIGVYLCFTVRKAPAHFNESKYITWATYNAIILGSFIIMLTQFVGFPAGPDVVFLLMMLQQQVFVTITMSLIFIPKLFSLYRGQSEESTVYSNNNVVTITGRLKPSSAVPSSASGDVRSDMKCVAVQCRLEDFYAIPGYREDDAKHHTTVKFTSRVTPMGTPVLTQDNAVVSDI</sequence>
<keyword evidence="12" id="KW-0325">Glycoprotein</keyword>
<dbReference type="GO" id="GO:0004930">
    <property type="term" value="F:G protein-coupled receptor activity"/>
    <property type="evidence" value="ECO:0007669"/>
    <property type="project" value="UniProtKB-KW"/>
</dbReference>
<evidence type="ECO:0000256" key="17">
    <source>
        <dbReference type="SAM" id="Phobius"/>
    </source>
</evidence>
<evidence type="ECO:0000259" key="19">
    <source>
        <dbReference type="PROSITE" id="PS50259"/>
    </source>
</evidence>
<dbReference type="Pfam" id="PF22572">
    <property type="entry name" value="GPR158_179_EC"/>
    <property type="match status" value="1"/>
</dbReference>
<feature type="transmembrane region" description="Helical" evidence="17">
    <location>
        <begin position="488"/>
        <end position="510"/>
    </location>
</feature>
<dbReference type="CDD" id="cd12913">
    <property type="entry name" value="PDC1_MCP_like"/>
    <property type="match status" value="1"/>
</dbReference>
<feature type="signal peptide" evidence="18">
    <location>
        <begin position="1"/>
        <end position="38"/>
    </location>
</feature>
<keyword evidence="11" id="KW-0675">Receptor</keyword>
<evidence type="ECO:0000256" key="7">
    <source>
        <dbReference type="ARBA" id="ARBA00023018"/>
    </source>
</evidence>
<comment type="caution">
    <text evidence="20">The sequence shown here is derived from an EMBL/GenBank/DDBJ whole genome shotgun (WGS) entry which is preliminary data.</text>
</comment>
<proteinExistence type="inferred from homology"/>